<dbReference type="AlphaFoldDB" id="A0A3N0VGI4"/>
<feature type="binding site" evidence="6">
    <location>
        <begin position="239"/>
        <end position="242"/>
    </location>
    <ligand>
        <name>substrate</name>
    </ligand>
</feature>
<dbReference type="FunFam" id="3.60.20.30:FF:000001">
    <property type="entry name" value="Isoaspartyl peptidase/L-asparaginase"/>
    <property type="match status" value="1"/>
</dbReference>
<evidence type="ECO:0000256" key="1">
    <source>
        <dbReference type="ARBA" id="ARBA00022670"/>
    </source>
</evidence>
<keyword evidence="9" id="KW-1185">Reference proteome</keyword>
<dbReference type="Proteomes" id="UP000282106">
    <property type="component" value="Unassembled WGS sequence"/>
</dbReference>
<proteinExistence type="predicted"/>
<evidence type="ECO:0000313" key="8">
    <source>
        <dbReference type="EMBL" id="ROH91869.1"/>
    </source>
</evidence>
<evidence type="ECO:0000256" key="6">
    <source>
        <dbReference type="PIRSR" id="PIRSR600246-2"/>
    </source>
</evidence>
<evidence type="ECO:0000256" key="7">
    <source>
        <dbReference type="PIRSR" id="PIRSR600246-3"/>
    </source>
</evidence>
<dbReference type="GO" id="GO:0008233">
    <property type="term" value="F:peptidase activity"/>
    <property type="evidence" value="ECO:0007669"/>
    <property type="project" value="UniProtKB-KW"/>
</dbReference>
<name>A0A3N0VGI4_9GAMM</name>
<evidence type="ECO:0000256" key="4">
    <source>
        <dbReference type="ARBA" id="ARBA00069124"/>
    </source>
</evidence>
<evidence type="ECO:0000256" key="5">
    <source>
        <dbReference type="PIRSR" id="PIRSR600246-1"/>
    </source>
</evidence>
<protein>
    <recommendedName>
        <fullName evidence="4">Isoaspartyl peptidase</fullName>
    </recommendedName>
</protein>
<dbReference type="RefSeq" id="WP_123210913.1">
    <property type="nucleotide sequence ID" value="NZ_RJVO01000002.1"/>
</dbReference>
<evidence type="ECO:0000256" key="2">
    <source>
        <dbReference type="ARBA" id="ARBA00022801"/>
    </source>
</evidence>
<dbReference type="FunCoup" id="A0A3N0VGI4">
    <property type="interactions" value="276"/>
</dbReference>
<dbReference type="SUPFAM" id="SSF56235">
    <property type="entry name" value="N-terminal nucleophile aminohydrolases (Ntn hydrolases)"/>
    <property type="match status" value="1"/>
</dbReference>
<accession>A0A3N0VGI4</accession>
<dbReference type="InterPro" id="IPR000246">
    <property type="entry name" value="Peptidase_T2"/>
</dbReference>
<dbReference type="GO" id="GO:0006508">
    <property type="term" value="P:proteolysis"/>
    <property type="evidence" value="ECO:0007669"/>
    <property type="project" value="UniProtKB-KW"/>
</dbReference>
<feature type="site" description="Cleavage; by autolysis" evidence="7">
    <location>
        <begin position="187"/>
        <end position="188"/>
    </location>
</feature>
<evidence type="ECO:0000313" key="9">
    <source>
        <dbReference type="Proteomes" id="UP000282106"/>
    </source>
</evidence>
<dbReference type="Pfam" id="PF01112">
    <property type="entry name" value="Asparaginase_2"/>
    <property type="match status" value="1"/>
</dbReference>
<dbReference type="InParanoid" id="A0A3N0VGI4"/>
<dbReference type="PANTHER" id="PTHR10188:SF6">
    <property type="entry name" value="N(4)-(BETA-N-ACETYLGLUCOSAMINYL)-L-ASPARAGINASE"/>
    <property type="match status" value="1"/>
</dbReference>
<keyword evidence="3" id="KW-0068">Autocatalytic cleavage</keyword>
<dbReference type="PANTHER" id="PTHR10188">
    <property type="entry name" value="L-ASPARAGINASE"/>
    <property type="match status" value="1"/>
</dbReference>
<dbReference type="InterPro" id="IPR029055">
    <property type="entry name" value="Ntn_hydrolases_N"/>
</dbReference>
<gene>
    <name evidence="8" type="ORF">ED208_05695</name>
</gene>
<evidence type="ECO:0000256" key="3">
    <source>
        <dbReference type="ARBA" id="ARBA00022813"/>
    </source>
</evidence>
<sequence>MNASADPSRIRFAIHGGAGDLAPDAGPQPEHRAALARIAAAGQALLLRGGSALDAVELAVGLLEDCPLFNAGIGAVLNRDGLPELDAAIQRGSDRACGAVTGVMRTKSPIRLARAVMERSPHVLFFGAGAEQLGRELGLPEVEPAHFVTHERLVQLEDARRKGIITLDHDSDFDRAQKSERADAAFGTVGAVARDAWGGLAAATSTGGLTNKHPGRIGDTPLVGVGTFADDRSAAISCTGTGESFIKVGFGHEVHARMSYQGWELARACRHALDEVLHYGGRGGCIAIDHQGRISLPFNSYVMFRAWVGEDGEVRTGIDPSDGPDQ</sequence>
<dbReference type="EMBL" id="RJVO01000002">
    <property type="protein sequence ID" value="ROH91869.1"/>
    <property type="molecule type" value="Genomic_DNA"/>
</dbReference>
<dbReference type="GO" id="GO:0016811">
    <property type="term" value="F:hydrolase activity, acting on carbon-nitrogen (but not peptide) bonds, in linear amides"/>
    <property type="evidence" value="ECO:0007669"/>
    <property type="project" value="UniProtKB-ARBA"/>
</dbReference>
<dbReference type="Gene3D" id="3.60.20.30">
    <property type="entry name" value="(Glycosyl)asparaginase"/>
    <property type="match status" value="1"/>
</dbReference>
<feature type="binding site" evidence="6">
    <location>
        <begin position="216"/>
        <end position="219"/>
    </location>
    <ligand>
        <name>substrate</name>
    </ligand>
</feature>
<comment type="caution">
    <text evidence="8">The sequence shown here is derived from an EMBL/GenBank/DDBJ whole genome shotgun (WGS) entry which is preliminary data.</text>
</comment>
<reference evidence="8 9" key="1">
    <citation type="submission" date="2018-10" db="EMBL/GenBank/DDBJ databases">
        <authorList>
            <person name="Chen W.-M."/>
        </authorList>
    </citation>
    <scope>NUCLEOTIDE SEQUENCE [LARGE SCALE GENOMIC DNA]</scope>
    <source>
        <strain evidence="8 9">THS-13</strain>
    </source>
</reference>
<keyword evidence="2" id="KW-0378">Hydrolase</keyword>
<organism evidence="8 9">
    <name type="scientific">Stagnimonas aquatica</name>
    <dbReference type="NCBI Taxonomy" id="2689987"/>
    <lineage>
        <taxon>Bacteria</taxon>
        <taxon>Pseudomonadati</taxon>
        <taxon>Pseudomonadota</taxon>
        <taxon>Gammaproteobacteria</taxon>
        <taxon>Nevskiales</taxon>
        <taxon>Nevskiaceae</taxon>
        <taxon>Stagnimonas</taxon>
    </lineage>
</organism>
<feature type="active site" description="Nucleophile" evidence="5">
    <location>
        <position position="188"/>
    </location>
</feature>
<dbReference type="CDD" id="cd04701">
    <property type="entry name" value="Asparaginase_2"/>
    <property type="match status" value="1"/>
</dbReference>
<keyword evidence="1" id="KW-0645">Protease</keyword>